<dbReference type="PROSITE" id="PS51179">
    <property type="entry name" value="POU_3"/>
    <property type="match status" value="1"/>
</dbReference>
<dbReference type="InterPro" id="IPR050255">
    <property type="entry name" value="POU_domain_TF"/>
</dbReference>
<protein>
    <recommendedName>
        <fullName evidence="13">POU domain protein</fullName>
    </recommendedName>
</protein>
<feature type="DNA-binding region" description="Homeobox" evidence="11">
    <location>
        <begin position="307"/>
        <end position="366"/>
    </location>
</feature>
<proteinExistence type="inferred from homology"/>
<dbReference type="PROSITE" id="PS00465">
    <property type="entry name" value="POU_2"/>
    <property type="match status" value="1"/>
</dbReference>
<feature type="region of interest" description="Disordered" evidence="14">
    <location>
        <begin position="362"/>
        <end position="407"/>
    </location>
</feature>
<dbReference type="PANTHER" id="PTHR11636:SF86">
    <property type="entry name" value="POU DOMAIN, CLASS 5, TRANSCRIPTION FACTOR 1-RELATED"/>
    <property type="match status" value="1"/>
</dbReference>
<evidence type="ECO:0000313" key="18">
    <source>
        <dbReference type="Proteomes" id="UP001474421"/>
    </source>
</evidence>
<evidence type="ECO:0000256" key="14">
    <source>
        <dbReference type="SAM" id="MobiDB-lite"/>
    </source>
</evidence>
<evidence type="ECO:0000256" key="8">
    <source>
        <dbReference type="ARBA" id="ARBA00023155"/>
    </source>
</evidence>
<evidence type="ECO:0000313" key="17">
    <source>
        <dbReference type="EMBL" id="KAK9405838.1"/>
    </source>
</evidence>
<dbReference type="PROSITE" id="PS00035">
    <property type="entry name" value="POU_1"/>
    <property type="match status" value="1"/>
</dbReference>
<dbReference type="GO" id="GO:0000978">
    <property type="term" value="F:RNA polymerase II cis-regulatory region sequence-specific DNA binding"/>
    <property type="evidence" value="ECO:0007669"/>
    <property type="project" value="TreeGrafter"/>
</dbReference>
<feature type="compositionally biased region" description="Acidic residues" evidence="14">
    <location>
        <begin position="205"/>
        <end position="220"/>
    </location>
</feature>
<dbReference type="InterPro" id="IPR009057">
    <property type="entry name" value="Homeodomain-like_sf"/>
</dbReference>
<evidence type="ECO:0000256" key="1">
    <source>
        <dbReference type="ARBA" id="ARBA00004123"/>
    </source>
</evidence>
<dbReference type="InterPro" id="IPR000327">
    <property type="entry name" value="POU_dom"/>
</dbReference>
<dbReference type="GO" id="GO:0005634">
    <property type="term" value="C:nucleus"/>
    <property type="evidence" value="ECO:0007669"/>
    <property type="project" value="UniProtKB-SubCell"/>
</dbReference>
<evidence type="ECO:0000256" key="9">
    <source>
        <dbReference type="ARBA" id="ARBA00023163"/>
    </source>
</evidence>
<keyword evidence="5" id="KW-0597">Phosphoprotein</keyword>
<feature type="compositionally biased region" description="Low complexity" evidence="14">
    <location>
        <begin position="186"/>
        <end position="197"/>
    </location>
</feature>
<evidence type="ECO:0000256" key="6">
    <source>
        <dbReference type="ARBA" id="ARBA00023015"/>
    </source>
</evidence>
<name>A0AAW1BV15_CROAD</name>
<keyword evidence="10 11" id="KW-0539">Nucleus</keyword>
<dbReference type="PANTHER" id="PTHR11636">
    <property type="entry name" value="POU DOMAIN"/>
    <property type="match status" value="1"/>
</dbReference>
<dbReference type="CDD" id="cd00086">
    <property type="entry name" value="homeodomain"/>
    <property type="match status" value="1"/>
</dbReference>
<dbReference type="Pfam" id="PF00046">
    <property type="entry name" value="Homeodomain"/>
    <property type="match status" value="1"/>
</dbReference>
<dbReference type="AlphaFoldDB" id="A0AAW1BV15"/>
<feature type="region of interest" description="Disordered" evidence="14">
    <location>
        <begin position="143"/>
        <end position="220"/>
    </location>
</feature>
<keyword evidence="9 13" id="KW-0804">Transcription</keyword>
<organism evidence="17 18">
    <name type="scientific">Crotalus adamanteus</name>
    <name type="common">Eastern diamondback rattlesnake</name>
    <dbReference type="NCBI Taxonomy" id="8729"/>
    <lineage>
        <taxon>Eukaryota</taxon>
        <taxon>Metazoa</taxon>
        <taxon>Chordata</taxon>
        <taxon>Craniata</taxon>
        <taxon>Vertebrata</taxon>
        <taxon>Euteleostomi</taxon>
        <taxon>Lepidosauria</taxon>
        <taxon>Squamata</taxon>
        <taxon>Bifurcata</taxon>
        <taxon>Unidentata</taxon>
        <taxon>Episquamata</taxon>
        <taxon>Toxicofera</taxon>
        <taxon>Serpentes</taxon>
        <taxon>Colubroidea</taxon>
        <taxon>Viperidae</taxon>
        <taxon>Crotalinae</taxon>
        <taxon>Crotalus</taxon>
    </lineage>
</organism>
<evidence type="ECO:0000256" key="13">
    <source>
        <dbReference type="RuleBase" id="RU361194"/>
    </source>
</evidence>
<dbReference type="PRINTS" id="PR00028">
    <property type="entry name" value="POUDOMAIN"/>
</dbReference>
<dbReference type="SMART" id="SM00389">
    <property type="entry name" value="HOX"/>
    <property type="match status" value="1"/>
</dbReference>
<comment type="similarity">
    <text evidence="3">Belongs to the POU transcription factor family. Class-5 subfamily.</text>
</comment>
<dbReference type="InterPro" id="IPR001356">
    <property type="entry name" value="HD"/>
</dbReference>
<comment type="subcellular location">
    <subcellularLocation>
        <location evidence="2">Cytoplasm</location>
    </subcellularLocation>
    <subcellularLocation>
        <location evidence="1 11 12">Nucleus</location>
    </subcellularLocation>
</comment>
<dbReference type="Gene3D" id="1.10.10.60">
    <property type="entry name" value="Homeodomain-like"/>
    <property type="match status" value="1"/>
</dbReference>
<dbReference type="PROSITE" id="PS00027">
    <property type="entry name" value="HOMEOBOX_1"/>
    <property type="match status" value="1"/>
</dbReference>
<dbReference type="InterPro" id="IPR017970">
    <property type="entry name" value="Homeobox_CS"/>
</dbReference>
<keyword evidence="8 11" id="KW-0371">Homeobox</keyword>
<dbReference type="FunFam" id="1.10.260.40:FF:000022">
    <property type="entry name" value="POU domain protein"/>
    <property type="match status" value="1"/>
</dbReference>
<feature type="domain" description="POU-specific" evidence="16">
    <location>
        <begin position="214"/>
        <end position="288"/>
    </location>
</feature>
<comment type="caution">
    <text evidence="17">The sequence shown here is derived from an EMBL/GenBank/DDBJ whole genome shotgun (WGS) entry which is preliminary data.</text>
</comment>
<dbReference type="FunFam" id="1.10.10.60:FF:000161">
    <property type="entry name" value="POU domain protein"/>
    <property type="match status" value="1"/>
</dbReference>
<evidence type="ECO:0000259" key="15">
    <source>
        <dbReference type="PROSITE" id="PS50071"/>
    </source>
</evidence>
<dbReference type="SUPFAM" id="SSF46689">
    <property type="entry name" value="Homeodomain-like"/>
    <property type="match status" value="1"/>
</dbReference>
<dbReference type="Proteomes" id="UP001474421">
    <property type="component" value="Unassembled WGS sequence"/>
</dbReference>
<gene>
    <name evidence="17" type="ORF">NXF25_004612</name>
</gene>
<feature type="domain" description="Homeobox" evidence="15">
    <location>
        <begin position="305"/>
        <end position="365"/>
    </location>
</feature>
<keyword evidence="6" id="KW-0805">Transcription regulation</keyword>
<dbReference type="GO" id="GO:0000981">
    <property type="term" value="F:DNA-binding transcription factor activity, RNA polymerase II-specific"/>
    <property type="evidence" value="ECO:0007669"/>
    <property type="project" value="InterPro"/>
</dbReference>
<evidence type="ECO:0000256" key="10">
    <source>
        <dbReference type="ARBA" id="ARBA00023242"/>
    </source>
</evidence>
<reference evidence="17 18" key="1">
    <citation type="journal article" date="2024" name="Proc. Natl. Acad. Sci. U.S.A.">
        <title>The genetic regulatory architecture and epigenomic basis for age-related changes in rattlesnake venom.</title>
        <authorList>
            <person name="Hogan M.P."/>
            <person name="Holding M.L."/>
            <person name="Nystrom G.S."/>
            <person name="Colston T.J."/>
            <person name="Bartlett D.A."/>
            <person name="Mason A.J."/>
            <person name="Ellsworth S.A."/>
            <person name="Rautsaw R.M."/>
            <person name="Lawrence K.C."/>
            <person name="Strickland J.L."/>
            <person name="He B."/>
            <person name="Fraser P."/>
            <person name="Margres M.J."/>
            <person name="Gilbert D.M."/>
            <person name="Gibbs H.L."/>
            <person name="Parkinson C.L."/>
            <person name="Rokyta D.R."/>
        </authorList>
    </citation>
    <scope>NUCLEOTIDE SEQUENCE [LARGE SCALE GENOMIC DNA]</scope>
    <source>
        <strain evidence="17">DRR0105</strain>
    </source>
</reference>
<dbReference type="Gene3D" id="1.10.260.40">
    <property type="entry name" value="lambda repressor-like DNA-binding domains"/>
    <property type="match status" value="1"/>
</dbReference>
<keyword evidence="18" id="KW-1185">Reference proteome</keyword>
<dbReference type="InterPro" id="IPR010982">
    <property type="entry name" value="Lambda_DNA-bd_dom_sf"/>
</dbReference>
<evidence type="ECO:0000256" key="3">
    <source>
        <dbReference type="ARBA" id="ARBA00007300"/>
    </source>
</evidence>
<evidence type="ECO:0000259" key="16">
    <source>
        <dbReference type="PROSITE" id="PS51179"/>
    </source>
</evidence>
<dbReference type="PROSITE" id="PS50071">
    <property type="entry name" value="HOMEOBOX_2"/>
    <property type="match status" value="1"/>
</dbReference>
<dbReference type="SUPFAM" id="SSF47413">
    <property type="entry name" value="lambda repressor-like DNA-binding domains"/>
    <property type="match status" value="1"/>
</dbReference>
<evidence type="ECO:0000256" key="4">
    <source>
        <dbReference type="ARBA" id="ARBA00022490"/>
    </source>
</evidence>
<accession>A0AAW1BV15</accession>
<dbReference type="InterPro" id="IPR013847">
    <property type="entry name" value="POU"/>
</dbReference>
<keyword evidence="4" id="KW-0963">Cytoplasm</keyword>
<evidence type="ECO:0000256" key="11">
    <source>
        <dbReference type="PROSITE-ProRule" id="PRU00108"/>
    </source>
</evidence>
<dbReference type="EMBL" id="JAOTOJ010000002">
    <property type="protein sequence ID" value="KAK9405838.1"/>
    <property type="molecule type" value="Genomic_DNA"/>
</dbReference>
<evidence type="ECO:0000256" key="7">
    <source>
        <dbReference type="ARBA" id="ARBA00023125"/>
    </source>
</evidence>
<dbReference type="SMART" id="SM00352">
    <property type="entry name" value="POU"/>
    <property type="match status" value="1"/>
</dbReference>
<keyword evidence="7 11" id="KW-0238">DNA-binding</keyword>
<dbReference type="Pfam" id="PF00157">
    <property type="entry name" value="Pou"/>
    <property type="match status" value="1"/>
</dbReference>
<sequence>MAGPLRRELGRSYPFPVQTLHLNNLPPVPQHENPGGYLPEAFSGATAGQAFAFKPDYGPQGGLGEPYPGGGEVPRTWYPFAAGADAWGHPPGIMVGPYALPQPGEACQASKAEIKVERDFDQAGPYYGGHPWAGSCLVPAATASAPAPAPARPASCNNKEAASPSPDPDPSSSPASQPEEVGSGESSPRSVASQSPSEQMASEEAKDEEGSGEEETTTTEELEQFAKELKHKRITLGFTQADVGLALGFLYGKMFSQTTICRFEALQLSFKNMCKLKPLLQRWLQEADGNENLQELCSMESAMIQARKRKRTSIENNVRGSLESYFLRCPKPNLQEISQIADDLCLEKDVVRVWFCNRRQKGKRNTGAGSRDECDGPTVPQACPHGPLQAPPHGLGPVHHQLPPPPQGYNTTAFAAVYVPQFHEGDVFIAPTPTSAVMGHPMHST</sequence>
<evidence type="ECO:0000256" key="12">
    <source>
        <dbReference type="RuleBase" id="RU000682"/>
    </source>
</evidence>
<evidence type="ECO:0000256" key="2">
    <source>
        <dbReference type="ARBA" id="ARBA00004496"/>
    </source>
</evidence>
<dbReference type="GO" id="GO:0005737">
    <property type="term" value="C:cytoplasm"/>
    <property type="evidence" value="ECO:0007669"/>
    <property type="project" value="UniProtKB-SubCell"/>
</dbReference>
<evidence type="ECO:0000256" key="5">
    <source>
        <dbReference type="ARBA" id="ARBA00022553"/>
    </source>
</evidence>